<dbReference type="SMART" id="SM00665">
    <property type="entry name" value="B561"/>
    <property type="match status" value="1"/>
</dbReference>
<dbReference type="CDD" id="cd08760">
    <property type="entry name" value="Cyt_b561_FRRS1_like"/>
    <property type="match status" value="1"/>
</dbReference>
<keyword evidence="6 8" id="KW-0472">Membrane</keyword>
<evidence type="ECO:0000256" key="2">
    <source>
        <dbReference type="ARBA" id="ARBA00022448"/>
    </source>
</evidence>
<feature type="transmembrane region" description="Helical" evidence="8">
    <location>
        <begin position="256"/>
        <end position="275"/>
    </location>
</feature>
<feature type="domain" description="Cytochrome b561" evidence="9">
    <location>
        <begin position="189"/>
        <end position="321"/>
    </location>
</feature>
<sequence length="476" mass="52330">MLKRGVLCLITGTAAQGAQYTDVFSGICVAAVVPLSSNGSKAIHLQITAPKEVGWVGVGLGDGMLNNPLIVVAEDEHSKVAGSLRWATDHSVPKVYDKANFTLLSSSRLTSTYIVADIEISYLEKALTTNGEQKFVWALGATKPKNITSGSFSRHVTVGDFTLRLPTLDTKPEVTVPYDHNSWRFLVLAHALCMVIAWCIILPLGASIIKLFNEMLPNAFKAHWIQQMCGMVLILLGVSSGVGASRGQQLSFAHQWIGLGLICGLFLQPCLGYWHHRSFVKYKQTHGGNPRPVRMWYTYGHIWLGRTLITVASTVAVATGLNLAGAPLWAIAVWLAVPVLVIPIYAFFAWRKERRARQREIVHGAQFEPIRGFERVPSPFHRDPNIGPQLYARAPTPSEAGSDVGDLGHGYDRGRQPFRDRSGSNASDVYEMQRNQLLAPGESPPGLKPLYLHADRPVSPRPRDRSTSGSPPLYRQ</sequence>
<accession>A0A0E9NAT3</accession>
<feature type="transmembrane region" description="Helical" evidence="8">
    <location>
        <begin position="224"/>
        <end position="244"/>
    </location>
</feature>
<feature type="compositionally biased region" description="Basic and acidic residues" evidence="7">
    <location>
        <begin position="453"/>
        <end position="466"/>
    </location>
</feature>
<evidence type="ECO:0000313" key="11">
    <source>
        <dbReference type="Proteomes" id="UP000033140"/>
    </source>
</evidence>
<evidence type="ECO:0000313" key="10">
    <source>
        <dbReference type="EMBL" id="GAO46934.1"/>
    </source>
</evidence>
<proteinExistence type="predicted"/>
<dbReference type="Pfam" id="PF16010">
    <property type="entry name" value="CDH-cyt"/>
    <property type="match status" value="1"/>
</dbReference>
<organism evidence="10 11">
    <name type="scientific">Saitoella complicata (strain BCRC 22490 / CBS 7301 / JCM 7358 / NBRC 10748 / NRRL Y-17804)</name>
    <dbReference type="NCBI Taxonomy" id="698492"/>
    <lineage>
        <taxon>Eukaryota</taxon>
        <taxon>Fungi</taxon>
        <taxon>Dikarya</taxon>
        <taxon>Ascomycota</taxon>
        <taxon>Taphrinomycotina</taxon>
        <taxon>Taphrinomycotina incertae sedis</taxon>
        <taxon>Saitoella</taxon>
    </lineage>
</organism>
<feature type="region of interest" description="Disordered" evidence="7">
    <location>
        <begin position="384"/>
        <end position="476"/>
    </location>
</feature>
<feature type="transmembrane region" description="Helical" evidence="8">
    <location>
        <begin position="327"/>
        <end position="350"/>
    </location>
</feature>
<evidence type="ECO:0000256" key="4">
    <source>
        <dbReference type="ARBA" id="ARBA00022982"/>
    </source>
</evidence>
<evidence type="ECO:0000259" key="9">
    <source>
        <dbReference type="SMART" id="SM00665"/>
    </source>
</evidence>
<keyword evidence="3 8" id="KW-0812">Transmembrane</keyword>
<evidence type="ECO:0000256" key="7">
    <source>
        <dbReference type="SAM" id="MobiDB-lite"/>
    </source>
</evidence>
<evidence type="ECO:0000256" key="3">
    <source>
        <dbReference type="ARBA" id="ARBA00022692"/>
    </source>
</evidence>
<evidence type="ECO:0000256" key="6">
    <source>
        <dbReference type="ARBA" id="ARBA00023136"/>
    </source>
</evidence>
<keyword evidence="2" id="KW-0813">Transport</keyword>
<dbReference type="SUPFAM" id="SSF49344">
    <property type="entry name" value="CBD9-like"/>
    <property type="match status" value="1"/>
</dbReference>
<evidence type="ECO:0000256" key="8">
    <source>
        <dbReference type="SAM" id="Phobius"/>
    </source>
</evidence>
<reference evidence="10 11" key="3">
    <citation type="journal article" date="2015" name="Genome Announc.">
        <title>Draft Genome Sequence of the Archiascomycetous Yeast Saitoella complicata.</title>
        <authorList>
            <person name="Yamauchi K."/>
            <person name="Kondo S."/>
            <person name="Hamamoto M."/>
            <person name="Takahashi Y."/>
            <person name="Ogura Y."/>
            <person name="Hayashi T."/>
            <person name="Nishida H."/>
        </authorList>
    </citation>
    <scope>NUCLEOTIDE SEQUENCE [LARGE SCALE GENOMIC DNA]</scope>
    <source>
        <strain evidence="10 11">NRRL Y-17804</strain>
    </source>
</reference>
<dbReference type="CDD" id="cd09630">
    <property type="entry name" value="CDH_like_cytochrome"/>
    <property type="match status" value="1"/>
</dbReference>
<protein>
    <recommendedName>
        <fullName evidence="9">Cytochrome b561 domain-containing protein</fullName>
    </recommendedName>
</protein>
<dbReference type="InterPro" id="IPR015920">
    <property type="entry name" value="Cellobiose_DH-like_cyt"/>
</dbReference>
<dbReference type="InterPro" id="IPR006593">
    <property type="entry name" value="Cyt_b561/ferric_Rdtase_TM"/>
</dbReference>
<dbReference type="Gene3D" id="2.60.40.1210">
    <property type="entry name" value="Cellobiose dehydrogenase, cytochrome domain"/>
    <property type="match status" value="1"/>
</dbReference>
<evidence type="ECO:0000256" key="5">
    <source>
        <dbReference type="ARBA" id="ARBA00022989"/>
    </source>
</evidence>
<dbReference type="EMBL" id="BACD03000006">
    <property type="protein sequence ID" value="GAO46934.1"/>
    <property type="molecule type" value="Genomic_DNA"/>
</dbReference>
<name>A0A0E9NAT3_SAICN</name>
<reference evidence="10 11" key="1">
    <citation type="journal article" date="2011" name="J. Gen. Appl. Microbiol.">
        <title>Draft genome sequencing of the enigmatic yeast Saitoella complicata.</title>
        <authorList>
            <person name="Nishida H."/>
            <person name="Hamamoto M."/>
            <person name="Sugiyama J."/>
        </authorList>
    </citation>
    <scope>NUCLEOTIDE SEQUENCE [LARGE SCALE GENOMIC DNA]</scope>
    <source>
        <strain evidence="10 11">NRRL Y-17804</strain>
    </source>
</reference>
<dbReference type="Proteomes" id="UP000033140">
    <property type="component" value="Unassembled WGS sequence"/>
</dbReference>
<feature type="transmembrane region" description="Helical" evidence="8">
    <location>
        <begin position="296"/>
        <end position="321"/>
    </location>
</feature>
<dbReference type="AlphaFoldDB" id="A0A0E9NAT3"/>
<evidence type="ECO:0000256" key="1">
    <source>
        <dbReference type="ARBA" id="ARBA00004370"/>
    </source>
</evidence>
<dbReference type="PANTHER" id="PTHR47797">
    <property type="entry name" value="DEHYDROGENASE, PUTATIVE (AFU_ORTHOLOGUE AFUA_8G05805)-RELATED"/>
    <property type="match status" value="1"/>
</dbReference>
<reference evidence="10 11" key="2">
    <citation type="journal article" date="2014" name="J. Gen. Appl. Microbiol.">
        <title>The early diverging ascomycetous budding yeast Saitoella complicata has three histone deacetylases belonging to the Clr6, Hos2, and Rpd3 lineages.</title>
        <authorList>
            <person name="Nishida H."/>
            <person name="Matsumoto T."/>
            <person name="Kondo S."/>
            <person name="Hamamoto M."/>
            <person name="Yoshikawa H."/>
        </authorList>
    </citation>
    <scope>NUCLEOTIDE SEQUENCE [LARGE SCALE GENOMIC DNA]</scope>
    <source>
        <strain evidence="10 11">NRRL Y-17804</strain>
    </source>
</reference>
<dbReference type="OMA" id="KSPWIWA"/>
<keyword evidence="4" id="KW-0249">Electron transport</keyword>
<keyword evidence="5 8" id="KW-1133">Transmembrane helix</keyword>
<comment type="caution">
    <text evidence="10">The sequence shown here is derived from an EMBL/GenBank/DDBJ whole genome shotgun (WGS) entry which is preliminary data.</text>
</comment>
<dbReference type="STRING" id="698492.A0A0E9NAT3"/>
<keyword evidence="11" id="KW-1185">Reference proteome</keyword>
<feature type="transmembrane region" description="Helical" evidence="8">
    <location>
        <begin position="185"/>
        <end position="212"/>
    </location>
</feature>
<comment type="subcellular location">
    <subcellularLocation>
        <location evidence="1">Membrane</location>
    </subcellularLocation>
</comment>
<dbReference type="PANTHER" id="PTHR47797:SF3">
    <property type="entry name" value="CYTOCHROME B561 DOMAIN-CONTAINING PROTEIN"/>
    <property type="match status" value="1"/>
</dbReference>
<dbReference type="Gene3D" id="1.20.120.1770">
    <property type="match status" value="1"/>
</dbReference>
<dbReference type="GO" id="GO:0016020">
    <property type="term" value="C:membrane"/>
    <property type="evidence" value="ECO:0007669"/>
    <property type="project" value="UniProtKB-SubCell"/>
</dbReference>
<feature type="compositionally biased region" description="Basic and acidic residues" evidence="7">
    <location>
        <begin position="409"/>
        <end position="422"/>
    </location>
</feature>
<gene>
    <name evidence="10" type="ORF">G7K_1152-t1</name>
</gene>